<dbReference type="Proteomes" id="UP000294881">
    <property type="component" value="Unassembled WGS sequence"/>
</dbReference>
<sequence length="32" mass="3466">MGHINVAKDNDGIVTLTMDFDGKVRVPRDGGH</sequence>
<dbReference type="AlphaFoldDB" id="A0A4R2GFL7"/>
<proteinExistence type="predicted"/>
<evidence type="ECO:0000313" key="2">
    <source>
        <dbReference type="Proteomes" id="UP000294881"/>
    </source>
</evidence>
<name>A0A4R2GFL7_9HYPH</name>
<dbReference type="EMBL" id="SLWL01000042">
    <property type="protein sequence ID" value="TCO06987.1"/>
    <property type="molecule type" value="Genomic_DNA"/>
</dbReference>
<reference evidence="1 2" key="1">
    <citation type="submission" date="2019-03" db="EMBL/GenBank/DDBJ databases">
        <title>Genomic Encyclopedia of Type Strains, Phase IV (KMG-IV): sequencing the most valuable type-strain genomes for metagenomic binning, comparative biology and taxonomic classification.</title>
        <authorList>
            <person name="Goeker M."/>
        </authorList>
    </citation>
    <scope>NUCLEOTIDE SEQUENCE [LARGE SCALE GENOMIC DNA]</scope>
    <source>
        <strain evidence="1 2">DSM 22958</strain>
    </source>
</reference>
<evidence type="ECO:0000313" key="1">
    <source>
        <dbReference type="EMBL" id="TCO06987.1"/>
    </source>
</evidence>
<gene>
    <name evidence="1" type="ORF">EV666_1421</name>
</gene>
<organism evidence="1 2">
    <name type="scientific">Camelimonas lactis</name>
    <dbReference type="NCBI Taxonomy" id="659006"/>
    <lineage>
        <taxon>Bacteria</taxon>
        <taxon>Pseudomonadati</taxon>
        <taxon>Pseudomonadota</taxon>
        <taxon>Alphaproteobacteria</taxon>
        <taxon>Hyphomicrobiales</taxon>
        <taxon>Chelatococcaceae</taxon>
        <taxon>Camelimonas</taxon>
    </lineage>
</organism>
<keyword evidence="2" id="KW-1185">Reference proteome</keyword>
<accession>A0A4R2GFL7</accession>
<protein>
    <submittedName>
        <fullName evidence="1">Uncharacterized protein</fullName>
    </submittedName>
</protein>
<comment type="caution">
    <text evidence="1">The sequence shown here is derived from an EMBL/GenBank/DDBJ whole genome shotgun (WGS) entry which is preliminary data.</text>
</comment>